<dbReference type="InterPro" id="IPR011545">
    <property type="entry name" value="DEAD/DEAH_box_helicase_dom"/>
</dbReference>
<dbReference type="RefSeq" id="XP_011309293.1">
    <property type="nucleotide sequence ID" value="XM_011310991.1"/>
</dbReference>
<dbReference type="CTD" id="40512"/>
<evidence type="ECO:0000259" key="8">
    <source>
        <dbReference type="SMART" id="SM00487"/>
    </source>
</evidence>
<evidence type="ECO:0000313" key="11">
    <source>
        <dbReference type="RefSeq" id="XP_011309292.1"/>
    </source>
</evidence>
<comment type="catalytic activity">
    <reaction evidence="7">
        <text>ATP + H2O = ADP + phosphate + H(+)</text>
        <dbReference type="Rhea" id="RHEA:13065"/>
        <dbReference type="ChEBI" id="CHEBI:15377"/>
        <dbReference type="ChEBI" id="CHEBI:15378"/>
        <dbReference type="ChEBI" id="CHEBI:30616"/>
        <dbReference type="ChEBI" id="CHEBI:43474"/>
        <dbReference type="ChEBI" id="CHEBI:456216"/>
        <dbReference type="EC" id="3.6.4.13"/>
    </reaction>
</comment>
<dbReference type="SUPFAM" id="SSF52540">
    <property type="entry name" value="P-loop containing nucleoside triphosphate hydrolases"/>
    <property type="match status" value="1"/>
</dbReference>
<dbReference type="KEGG" id="fas:105270203"/>
<keyword evidence="4" id="KW-0378">Hydrolase</keyword>
<reference evidence="11 12" key="2">
    <citation type="submission" date="2025-04" db="UniProtKB">
        <authorList>
            <consortium name="RefSeq"/>
        </authorList>
    </citation>
    <scope>IDENTIFICATION</scope>
    <source>
        <strain evidence="11 12">USDA-PBARC FA_bdor</strain>
        <tissue evidence="11 12">Whole organism</tissue>
    </source>
</reference>
<dbReference type="SMART" id="SM00487">
    <property type="entry name" value="DEXDc"/>
    <property type="match status" value="1"/>
</dbReference>
<evidence type="ECO:0000313" key="10">
    <source>
        <dbReference type="Proteomes" id="UP000694866"/>
    </source>
</evidence>
<accession>A0A9R1U510</accession>
<name>A0A0C9RX87_9HYME</name>
<dbReference type="RefSeq" id="XP_011309292.1">
    <property type="nucleotide sequence ID" value="XM_011310990.1"/>
</dbReference>
<dbReference type="RefSeq" id="XP_011309298.1">
    <property type="nucleotide sequence ID" value="XM_011310996.1"/>
</dbReference>
<dbReference type="GO" id="GO:0003724">
    <property type="term" value="F:RNA helicase activity"/>
    <property type="evidence" value="ECO:0007669"/>
    <property type="project" value="UniProtKB-EC"/>
</dbReference>
<dbReference type="AlphaFoldDB" id="A0A0C9RX87"/>
<dbReference type="EC" id="3.6.4.13" evidence="1"/>
<dbReference type="InterPro" id="IPR027417">
    <property type="entry name" value="P-loop_NTPase"/>
</dbReference>
<reference evidence="9" key="1">
    <citation type="submission" date="2015-01" db="EMBL/GenBank/DDBJ databases">
        <title>Transcriptome Assembly of Fopius arisanus.</title>
        <authorList>
            <person name="Geib S."/>
        </authorList>
    </citation>
    <scope>NUCLEOTIDE SEQUENCE</scope>
</reference>
<evidence type="ECO:0000256" key="3">
    <source>
        <dbReference type="ARBA" id="ARBA00022741"/>
    </source>
</evidence>
<evidence type="ECO:0000256" key="6">
    <source>
        <dbReference type="ARBA" id="ARBA00022840"/>
    </source>
</evidence>
<evidence type="ECO:0000256" key="5">
    <source>
        <dbReference type="ARBA" id="ARBA00022806"/>
    </source>
</evidence>
<keyword evidence="2" id="KW-0677">Repeat</keyword>
<dbReference type="RefSeq" id="XP_011309295.1">
    <property type="nucleotide sequence ID" value="XM_011310993.1"/>
</dbReference>
<evidence type="ECO:0000256" key="4">
    <source>
        <dbReference type="ARBA" id="ARBA00022801"/>
    </source>
</evidence>
<dbReference type="CDD" id="cd20435">
    <property type="entry name" value="Tudor_TDRD12_rpt2"/>
    <property type="match status" value="1"/>
</dbReference>
<accession>A0A9R1U6R4</accession>
<evidence type="ECO:0000313" key="14">
    <source>
        <dbReference type="RefSeq" id="XP_011309295.1"/>
    </source>
</evidence>
<evidence type="ECO:0000313" key="12">
    <source>
        <dbReference type="RefSeq" id="XP_011309293.1"/>
    </source>
</evidence>
<dbReference type="GO" id="GO:0005524">
    <property type="term" value="F:ATP binding"/>
    <property type="evidence" value="ECO:0007669"/>
    <property type="project" value="UniProtKB-KW"/>
</dbReference>
<sequence length="988" mass="112836">MRNFSREQPYELPATAEEIIVFKVIDPHHIIVGNVDNRCKELTKISCKLSTLAKQHSENGPDRPENRTEVVVQGKVGTKAEDTWWYRGIVESYSDETSEYKILLPDHGVTICLPRQQFITVTKNSISDDYLTYPIGLYHIVPGILNSYAGEDKAKNYEIAIDRKWSPEAIKLTKCLMVGASQIFFDHIANFNGKKCGEIYVIIDQEVIPLSSTLLHSNFGAYFMDQDYEKMRQLEFRKPRDREYGYEEVILELPMLEPVDVDSLMPTKIVSLTIHNSTVSESSSKLYEEVFINDSNKCRRLTSLRDANFCTSIHKALKEMEIETLWKMPSYTWPAITKCCDVLIVSAKSTGKTLGYAAAIANLVVATQGEQEDNYPMVLVLCSSTDAAQNAHDIFARVLANNVEISIISAYNGIDYKSLTAKLYNGCHIFISTPAFLERYCSKAEYGKVLNLCYVRHVIFDQLDILMQKQKAELVSVLKDTPIGKRKGENSKGFTVQLIAVAEQWSTTLGKFTEMFGEPYICIGSHPDAVISCGIQPKLRLIQTIHKPKLLVELLGERYRVVKTLVVCCSRREASKLKKHLSNYCRILYVDGKSLIDEIHGIRACWHVAVSGLYPVLICTDSVLHDLRISDAEWLIHYSIGTATKSIFNFRFSSLISNLKEKTKAMEVTLILDESNDLQLRGVLDLMQRSGVKLKKDELEAADKIMLTLDRKKQGFPICDRIKAFGYCSSKFNCPYRHWILPDIDKSKTPVEEGDVVKLLLTYIHTATHFSGRILERTDFSGQVHKMTDHEHVNTVTRVNHYFAEQTNRLIDKRIFVGGLYGYKRDEGHFERVSIVNIVERYVDERPRYVDLKCIDTGLEYHNVRVGVLLELSKELREAPANIFEIFLSNVMPFDKEDEWSYFAKNCVQEWIKDNRSVSKFFQARVQLVLGNTVWIDTLDIKMKITGRRDQLVSTLKSHLIKLNHGISDDDHIQRLLKLRQIAAASDP</sequence>
<dbReference type="Proteomes" id="UP000694866">
    <property type="component" value="Unplaced"/>
</dbReference>
<evidence type="ECO:0000313" key="9">
    <source>
        <dbReference type="EMBL" id="JAG83477.1"/>
    </source>
</evidence>
<gene>
    <name evidence="9" type="primary">TDRD12</name>
    <name evidence="11 12 13 14 15 16 17" type="synonym">BoYb</name>
    <name evidence="9" type="ORF">g.19239</name>
</gene>
<accession>A0A9R1THY0</accession>
<dbReference type="RefSeq" id="XP_011309294.1">
    <property type="nucleotide sequence ID" value="XM_011310992.1"/>
</dbReference>
<dbReference type="GO" id="GO:0003676">
    <property type="term" value="F:nucleic acid binding"/>
    <property type="evidence" value="ECO:0007669"/>
    <property type="project" value="InterPro"/>
</dbReference>
<accession>A0A9R1THC1</accession>
<organism evidence="9">
    <name type="scientific">Fopius arisanus</name>
    <dbReference type="NCBI Taxonomy" id="64838"/>
    <lineage>
        <taxon>Eukaryota</taxon>
        <taxon>Metazoa</taxon>
        <taxon>Ecdysozoa</taxon>
        <taxon>Arthropoda</taxon>
        <taxon>Hexapoda</taxon>
        <taxon>Insecta</taxon>
        <taxon>Pterygota</taxon>
        <taxon>Neoptera</taxon>
        <taxon>Endopterygota</taxon>
        <taxon>Hymenoptera</taxon>
        <taxon>Apocrita</taxon>
        <taxon>Ichneumonoidea</taxon>
        <taxon>Braconidae</taxon>
        <taxon>Opiinae</taxon>
        <taxon>Fopius</taxon>
    </lineage>
</organism>
<dbReference type="Pfam" id="PF00270">
    <property type="entry name" value="DEAD"/>
    <property type="match status" value="1"/>
</dbReference>
<accession>A0A0C9RX87</accession>
<evidence type="ECO:0000256" key="7">
    <source>
        <dbReference type="ARBA" id="ARBA00047984"/>
    </source>
</evidence>
<proteinExistence type="predicted"/>
<dbReference type="RefSeq" id="XP_011309297.1">
    <property type="nucleotide sequence ID" value="XM_011310995.1"/>
</dbReference>
<dbReference type="EMBL" id="GBYB01013710">
    <property type="protein sequence ID" value="JAG83477.1"/>
    <property type="molecule type" value="Transcribed_RNA"/>
</dbReference>
<evidence type="ECO:0000313" key="15">
    <source>
        <dbReference type="RefSeq" id="XP_011309296.1"/>
    </source>
</evidence>
<dbReference type="GO" id="GO:0042078">
    <property type="term" value="P:germ-line stem cell division"/>
    <property type="evidence" value="ECO:0007669"/>
    <property type="project" value="TreeGrafter"/>
</dbReference>
<keyword evidence="3" id="KW-0547">Nucleotide-binding</keyword>
<protein>
    <recommendedName>
        <fullName evidence="1">RNA helicase</fullName>
        <ecNumber evidence="1">3.6.4.13</ecNumber>
    </recommendedName>
</protein>
<dbReference type="RefSeq" id="XP_011309296.1">
    <property type="nucleotide sequence ID" value="XM_011310994.1"/>
</dbReference>
<evidence type="ECO:0000256" key="1">
    <source>
        <dbReference type="ARBA" id="ARBA00012552"/>
    </source>
</evidence>
<evidence type="ECO:0000313" key="17">
    <source>
        <dbReference type="RefSeq" id="XP_011309298.1"/>
    </source>
</evidence>
<accession>A0A9R1THG6</accession>
<dbReference type="PANTHER" id="PTHR22655">
    <property type="entry name" value="ATP-DEPENDENT RNA HELICASE TDRD12-RELATED"/>
    <property type="match status" value="1"/>
</dbReference>
<evidence type="ECO:0000256" key="2">
    <source>
        <dbReference type="ARBA" id="ARBA00022737"/>
    </source>
</evidence>
<keyword evidence="10" id="KW-1185">Reference proteome</keyword>
<evidence type="ECO:0000313" key="16">
    <source>
        <dbReference type="RefSeq" id="XP_011309297.1"/>
    </source>
</evidence>
<accession>A0A9R1U6L0</accession>
<dbReference type="GeneID" id="105270203"/>
<accession>A0A9R1TH33</accession>
<feature type="domain" description="Helicase ATP-binding" evidence="8">
    <location>
        <begin position="321"/>
        <end position="515"/>
    </location>
</feature>
<dbReference type="PANTHER" id="PTHR22655:SF2">
    <property type="entry name" value="ATP-DEPENDENT RNA HELICASE TDRD12-RELATED"/>
    <property type="match status" value="1"/>
</dbReference>
<dbReference type="GO" id="GO:0016787">
    <property type="term" value="F:hydrolase activity"/>
    <property type="evidence" value="ECO:0007669"/>
    <property type="project" value="UniProtKB-KW"/>
</dbReference>
<dbReference type="Gene3D" id="3.40.50.300">
    <property type="entry name" value="P-loop containing nucleotide triphosphate hydrolases"/>
    <property type="match status" value="1"/>
</dbReference>
<dbReference type="OrthoDB" id="249932at2759"/>
<dbReference type="InterPro" id="IPR014001">
    <property type="entry name" value="Helicase_ATP-bd"/>
</dbReference>
<evidence type="ECO:0000313" key="13">
    <source>
        <dbReference type="RefSeq" id="XP_011309294.1"/>
    </source>
</evidence>
<keyword evidence="6" id="KW-0067">ATP-binding</keyword>
<keyword evidence="5 11" id="KW-0347">Helicase</keyword>